<protein>
    <submittedName>
        <fullName evidence="3">Excinuclease ABC C subunit domain protein</fullName>
    </submittedName>
</protein>
<comment type="similarity">
    <text evidence="1">Belongs to the UPF0213 family.</text>
</comment>
<dbReference type="RefSeq" id="WP_004617819.1">
    <property type="nucleotide sequence ID" value="NZ_ACXX02000003.1"/>
</dbReference>
<evidence type="ECO:0000259" key="2">
    <source>
        <dbReference type="PROSITE" id="PS50164"/>
    </source>
</evidence>
<evidence type="ECO:0000313" key="4">
    <source>
        <dbReference type="Proteomes" id="UP000003860"/>
    </source>
</evidence>
<keyword evidence="4" id="KW-1185">Reference proteome</keyword>
<dbReference type="CDD" id="cd10456">
    <property type="entry name" value="GIY-YIG_UPF0213"/>
    <property type="match status" value="1"/>
</dbReference>
<reference evidence="3" key="2">
    <citation type="submission" date="2011-01" db="EMBL/GenBank/DDBJ databases">
        <title>The Non-contiguous Finished genome of Clostridium papyrosolvens.</title>
        <authorList>
            <person name="Lucas S."/>
            <person name="Copeland A."/>
            <person name="Lapidus A."/>
            <person name="Cheng J.-F."/>
            <person name="Goodwin L."/>
            <person name="Pitluck S."/>
            <person name="Misra M."/>
            <person name="Chertkov O."/>
            <person name="Detter J.C."/>
            <person name="Han C."/>
            <person name="Tapia R."/>
            <person name="Land M."/>
            <person name="Hauser L."/>
            <person name="Kyrpides N."/>
            <person name="Ivanova N."/>
            <person name="Pagani I."/>
            <person name="Mouttaki H."/>
            <person name="He Z."/>
            <person name="Zhou J."/>
            <person name="Hemme C.L."/>
            <person name="Woyke T."/>
        </authorList>
    </citation>
    <scope>NUCLEOTIDE SEQUENCE [LARGE SCALE GENOMIC DNA]</scope>
    <source>
        <strain evidence="3">DSM 2782</strain>
    </source>
</reference>
<dbReference type="InterPro" id="IPR000305">
    <property type="entry name" value="GIY-YIG_endonuc"/>
</dbReference>
<feature type="domain" description="GIY-YIG" evidence="2">
    <location>
        <begin position="1"/>
        <end position="75"/>
    </location>
</feature>
<name>F1TAT8_9FIRM</name>
<evidence type="ECO:0000313" key="3">
    <source>
        <dbReference type="EMBL" id="EGD48631.1"/>
    </source>
</evidence>
<dbReference type="PANTHER" id="PTHR34477">
    <property type="entry name" value="UPF0213 PROTEIN YHBQ"/>
    <property type="match status" value="1"/>
</dbReference>
<dbReference type="PANTHER" id="PTHR34477:SF1">
    <property type="entry name" value="UPF0213 PROTEIN YHBQ"/>
    <property type="match status" value="1"/>
</dbReference>
<dbReference type="AlphaFoldDB" id="F1TAT8"/>
<organism evidence="3 4">
    <name type="scientific">Ruminiclostridium papyrosolvens DSM 2782</name>
    <dbReference type="NCBI Taxonomy" id="588581"/>
    <lineage>
        <taxon>Bacteria</taxon>
        <taxon>Bacillati</taxon>
        <taxon>Bacillota</taxon>
        <taxon>Clostridia</taxon>
        <taxon>Eubacteriales</taxon>
        <taxon>Oscillospiraceae</taxon>
        <taxon>Ruminiclostridium</taxon>
    </lineage>
</organism>
<dbReference type="Gene3D" id="3.40.1440.10">
    <property type="entry name" value="GIY-YIG endonuclease"/>
    <property type="match status" value="1"/>
</dbReference>
<dbReference type="PROSITE" id="PS50164">
    <property type="entry name" value="GIY_YIG"/>
    <property type="match status" value="1"/>
</dbReference>
<proteinExistence type="inferred from homology"/>
<evidence type="ECO:0000256" key="1">
    <source>
        <dbReference type="ARBA" id="ARBA00007435"/>
    </source>
</evidence>
<dbReference type="eggNOG" id="COG2827">
    <property type="taxonomic scope" value="Bacteria"/>
</dbReference>
<gene>
    <name evidence="3" type="ORF">Cpap_3054</name>
</gene>
<comment type="caution">
    <text evidence="3">The sequence shown here is derived from an EMBL/GenBank/DDBJ whole genome shotgun (WGS) entry which is preliminary data.</text>
</comment>
<dbReference type="EMBL" id="ACXX02000003">
    <property type="protein sequence ID" value="EGD48631.1"/>
    <property type="molecule type" value="Genomic_DNA"/>
</dbReference>
<dbReference type="InterPro" id="IPR035901">
    <property type="entry name" value="GIY-YIG_endonuc_sf"/>
</dbReference>
<sequence length="87" mass="10219">MYYVYVLQCADKTLYTGYTNDLQKRIKVHNLGKGAKYTRARLPVTLVYYEEVETKSIALSREHGIKKMTRKQKEILISTQNDLLEVF</sequence>
<dbReference type="Proteomes" id="UP000003860">
    <property type="component" value="Unassembled WGS sequence"/>
</dbReference>
<dbReference type="STRING" id="588581.Cpap_3054"/>
<dbReference type="InterPro" id="IPR050190">
    <property type="entry name" value="UPF0213_domain"/>
</dbReference>
<dbReference type="SUPFAM" id="SSF82771">
    <property type="entry name" value="GIY-YIG endonuclease"/>
    <property type="match status" value="1"/>
</dbReference>
<accession>F1TAT8</accession>
<reference evidence="3" key="1">
    <citation type="submission" date="2009-07" db="EMBL/GenBank/DDBJ databases">
        <authorList>
            <consortium name="US DOE Joint Genome Institute (JGI-PGF)"/>
            <person name="Lucas S."/>
            <person name="Copeland A."/>
            <person name="Lapidus A."/>
            <person name="Glavina del Rio T."/>
            <person name="Tice H."/>
            <person name="Bruce D."/>
            <person name="Goodwin L."/>
            <person name="Pitluck S."/>
            <person name="Larimer F."/>
            <person name="Land M.L."/>
            <person name="Mouttaki H."/>
            <person name="He Z."/>
            <person name="Zhou J."/>
            <person name="Hemme C.L."/>
        </authorList>
    </citation>
    <scope>NUCLEOTIDE SEQUENCE</scope>
    <source>
        <strain evidence="3">DSM 2782</strain>
    </source>
</reference>
<dbReference type="OrthoDB" id="9807770at2"/>
<dbReference type="Pfam" id="PF01541">
    <property type="entry name" value="GIY-YIG"/>
    <property type="match status" value="1"/>
</dbReference>